<dbReference type="GO" id="GO:0050839">
    <property type="term" value="F:cell adhesion molecule binding"/>
    <property type="evidence" value="ECO:0007669"/>
    <property type="project" value="TreeGrafter"/>
</dbReference>
<evidence type="ECO:0000256" key="1">
    <source>
        <dbReference type="SAM" id="MobiDB-lite"/>
    </source>
</evidence>
<gene>
    <name evidence="4" type="ORF">AFUS01_LOCUS33902</name>
</gene>
<dbReference type="OrthoDB" id="286301at2759"/>
<dbReference type="SMART" id="SM00554">
    <property type="entry name" value="FAS1"/>
    <property type="match status" value="4"/>
</dbReference>
<dbReference type="Pfam" id="PF02469">
    <property type="entry name" value="Fasciclin"/>
    <property type="match status" value="5"/>
</dbReference>
<reference evidence="4" key="1">
    <citation type="submission" date="2021-06" db="EMBL/GenBank/DDBJ databases">
        <authorList>
            <person name="Hodson N. C."/>
            <person name="Mongue J. A."/>
            <person name="Jaron S. K."/>
        </authorList>
    </citation>
    <scope>NUCLEOTIDE SEQUENCE</scope>
</reference>
<dbReference type="PROSITE" id="PS50213">
    <property type="entry name" value="FAS1"/>
    <property type="match status" value="3"/>
</dbReference>
<feature type="compositionally biased region" description="Polar residues" evidence="1">
    <location>
        <begin position="158"/>
        <end position="170"/>
    </location>
</feature>
<dbReference type="FunFam" id="2.30.180.10:FF:000032">
    <property type="entry name" value="Fasciclin domain-containing protein, putative"/>
    <property type="match status" value="2"/>
</dbReference>
<feature type="compositionally biased region" description="Basic and acidic residues" evidence="1">
    <location>
        <begin position="931"/>
        <end position="940"/>
    </location>
</feature>
<feature type="domain" description="FAS1" evidence="3">
    <location>
        <begin position="1311"/>
        <end position="1447"/>
    </location>
</feature>
<feature type="compositionally biased region" description="Polar residues" evidence="1">
    <location>
        <begin position="921"/>
        <end position="930"/>
    </location>
</feature>
<feature type="compositionally biased region" description="Polar residues" evidence="1">
    <location>
        <begin position="379"/>
        <end position="394"/>
    </location>
</feature>
<feature type="chain" id="PRO_5035318700" description="FAS1 domain-containing protein" evidence="2">
    <location>
        <begin position="19"/>
        <end position="1564"/>
    </location>
</feature>
<proteinExistence type="predicted"/>
<feature type="domain" description="FAS1" evidence="3">
    <location>
        <begin position="1175"/>
        <end position="1307"/>
    </location>
</feature>
<organism evidence="4 5">
    <name type="scientific">Allacma fusca</name>
    <dbReference type="NCBI Taxonomy" id="39272"/>
    <lineage>
        <taxon>Eukaryota</taxon>
        <taxon>Metazoa</taxon>
        <taxon>Ecdysozoa</taxon>
        <taxon>Arthropoda</taxon>
        <taxon>Hexapoda</taxon>
        <taxon>Collembola</taxon>
        <taxon>Symphypleona</taxon>
        <taxon>Sminthuridae</taxon>
        <taxon>Allacma</taxon>
    </lineage>
</organism>
<feature type="region of interest" description="Disordered" evidence="1">
    <location>
        <begin position="357"/>
        <end position="947"/>
    </location>
</feature>
<dbReference type="GO" id="GO:0005615">
    <property type="term" value="C:extracellular space"/>
    <property type="evidence" value="ECO:0007669"/>
    <property type="project" value="TreeGrafter"/>
</dbReference>
<evidence type="ECO:0000259" key="3">
    <source>
        <dbReference type="PROSITE" id="PS50213"/>
    </source>
</evidence>
<keyword evidence="5" id="KW-1185">Reference proteome</keyword>
<dbReference type="GO" id="GO:0007155">
    <property type="term" value="P:cell adhesion"/>
    <property type="evidence" value="ECO:0007669"/>
    <property type="project" value="TreeGrafter"/>
</dbReference>
<comment type="caution">
    <text evidence="4">The sequence shown here is derived from an EMBL/GenBank/DDBJ whole genome shotgun (WGS) entry which is preliminary data.</text>
</comment>
<evidence type="ECO:0000313" key="5">
    <source>
        <dbReference type="Proteomes" id="UP000708208"/>
    </source>
</evidence>
<feature type="compositionally biased region" description="Basic and acidic residues" evidence="1">
    <location>
        <begin position="365"/>
        <end position="378"/>
    </location>
</feature>
<protein>
    <recommendedName>
        <fullName evidence="3">FAS1 domain-containing protein</fullName>
    </recommendedName>
</protein>
<feature type="region of interest" description="Disordered" evidence="1">
    <location>
        <begin position="154"/>
        <end position="182"/>
    </location>
</feature>
<accession>A0A8J2KZP4</accession>
<dbReference type="PANTHER" id="PTHR10900:SF120">
    <property type="entry name" value="MUCIN-5AC-RELATED"/>
    <property type="match status" value="1"/>
</dbReference>
<dbReference type="GO" id="GO:0031012">
    <property type="term" value="C:extracellular matrix"/>
    <property type="evidence" value="ECO:0007669"/>
    <property type="project" value="TreeGrafter"/>
</dbReference>
<dbReference type="PANTHER" id="PTHR10900">
    <property type="entry name" value="PERIOSTIN-RELATED"/>
    <property type="match status" value="1"/>
</dbReference>
<feature type="compositionally biased region" description="Basic and acidic residues" evidence="1">
    <location>
        <begin position="397"/>
        <end position="920"/>
    </location>
</feature>
<dbReference type="InterPro" id="IPR050904">
    <property type="entry name" value="Adhesion/Biosynth-related"/>
</dbReference>
<keyword evidence="2" id="KW-0732">Signal</keyword>
<evidence type="ECO:0000313" key="4">
    <source>
        <dbReference type="EMBL" id="CAG7823701.1"/>
    </source>
</evidence>
<name>A0A8J2KZP4_9HEXA</name>
<dbReference type="GO" id="GO:0030198">
    <property type="term" value="P:extracellular matrix organization"/>
    <property type="evidence" value="ECO:0007669"/>
    <property type="project" value="TreeGrafter"/>
</dbReference>
<dbReference type="Proteomes" id="UP000708208">
    <property type="component" value="Unassembled WGS sequence"/>
</dbReference>
<feature type="non-terminal residue" evidence="4">
    <location>
        <position position="1"/>
    </location>
</feature>
<evidence type="ECO:0000256" key="2">
    <source>
        <dbReference type="SAM" id="SignalP"/>
    </source>
</evidence>
<feature type="domain" description="FAS1" evidence="3">
    <location>
        <begin position="1039"/>
        <end position="1171"/>
    </location>
</feature>
<sequence>MEKLIVFLSFLLFGSIEALPTSPNVLFQNGFTPQSFQSSPGQHGVQGPLVQFIGGGNNPYSGGASAVNGNGALRYHVDFSERHPGDLLAVESGRYPQYRLPGIRRYPTVVHGAPFLVTRQGYIDARSSYPGWNYFLPAQTPWWKGSNVCTKRLESDENLPSSSNSVTQGDQRADYRRSPIQGSTCQEAGNKRTCVNRTEGARVTTVLITTYECCSGFTLNARAQECQRSSFNTVGKTIEDLGATEFLRLLRSANLTQKLETETMTVFVPTDEAVQHFLSKHKSREALSASVRSRRRIRRSQDLALPDLSEGDESSGAVVYRGTRCFSSASCSHRGTEEMVMDFGNDEWERNMLGMNGESESTEESIEHPEENPGERLSENPTARPSEYPASQNPYGRADRHGQDERRYEHPYETPTERPEERADERTFELPYERSSRERTDERTEERPDDHANERSNRAYEQPDYRTNERHDDRRHEDRTNERHDDRRHEDHTTERHDVRINERHNDRRHEDRTHERPDDRRHEDRTNERPDDRRHEDDTTERHNDRTNERPEERHDDRTRERHDNHTPERHDDHTPERHDERTPERHNDRTHERPEDRTHERRHDDRARERPDDRPRERPDDRTRERPDDRTRERPVDRTRERPDDRTRERPDDRTRERPDDRTRERPDDRTRERPVDRTRERPDDRTRERPDDRTRERPDDRTPERPDDRTPERPDDRTPERPDDRTPERPDDRTRERPDDRTSERHDYRTPERHDDRTPERHNDRTHERPEDRTHERRHDDRARERPDDRPRERPDDRPRERPDDRTRERPDDRTSERHDYRTPERHDDRTPERHDDRTPERPDDRTPVRHDDRTREHPDDRTRERPDYRTRERPDDRTQERPGDRTREHPDDRTHERTNYERHDERRQQRPDERTTEFPTQPSFARSTERPYDRPPVRPTDPTTTVTETALAMNDHIDVRDFVLSHMVETNIFTQDFVDEKMIYSENPASVIRMNHFLVKGETVYTANCIRMTSVNHRCSNGVVHMIDRMMSPVTQSLFDIVSTDTRLSTFLSLIQKSDLLETFRDSNQHLTLFAPTNDALNKLGPDFLSRLKTGDPCLQRIIRNHVVPVTFCTSVFLKSGQIRNLNHGIMNVERHTNKDLSINGSKVISADVMATNGVIQVIEGVLLSPQDGSLTKSLENADLTTFMTYLQQSGISLDQYSNATIFAPTNEAFESLTQEIERDPQKLKKILKYHIATPGTESCYFTDEQKLSTDLRGASIRINMYSDLPVGTGSEVTAQCGRLTKLNDMACNGIIHTVDRVLSPADIDIAQVLRTRTDFSVLNRLVSQNGFIDKLREDGPMTLFAPTDAAFYALPRADFDELLTPGKAAEKLVKSHIMSGTLCCAGIFPKQWYYPKRVETLSGYRVPVSRDSKGEVSFGTATITTCDLTASNGVVHIVDSLFTGDIGNGNETLPTQGIVLNPTELKSLVESDIKVIQKLEDLVGKQLLPKYVADLALSYIADFKDTVMYLEGHYNDNEDKLVRTITRNPIAAYRFLHRIVNHLQDLKEKLEGLSGLTPL</sequence>
<dbReference type="EMBL" id="CAJVCH010530356">
    <property type="protein sequence ID" value="CAG7823701.1"/>
    <property type="molecule type" value="Genomic_DNA"/>
</dbReference>
<feature type="signal peptide" evidence="2">
    <location>
        <begin position="1"/>
        <end position="18"/>
    </location>
</feature>
<dbReference type="InterPro" id="IPR000782">
    <property type="entry name" value="FAS1_domain"/>
</dbReference>